<keyword evidence="2" id="KW-0812">Transmembrane</keyword>
<evidence type="ECO:0000313" key="4">
    <source>
        <dbReference type="Proteomes" id="UP000831786"/>
    </source>
</evidence>
<feature type="compositionally biased region" description="Basic and acidic residues" evidence="1">
    <location>
        <begin position="43"/>
        <end position="56"/>
    </location>
</feature>
<protein>
    <submittedName>
        <fullName evidence="3">Uncharacterized protein</fullName>
    </submittedName>
</protein>
<proteinExistence type="predicted"/>
<dbReference type="EMBL" id="CP095045">
    <property type="protein sequence ID" value="UOQ58545.1"/>
    <property type="molecule type" value="Genomic_DNA"/>
</dbReference>
<feature type="transmembrane region" description="Helical" evidence="2">
    <location>
        <begin position="6"/>
        <end position="24"/>
    </location>
</feature>
<dbReference type="Proteomes" id="UP000831786">
    <property type="component" value="Chromosome"/>
</dbReference>
<accession>A0ABY4FQI7</accession>
<dbReference type="RefSeq" id="WP_244729579.1">
    <property type="nucleotide sequence ID" value="NZ_CP095045.1"/>
</dbReference>
<sequence length="123" mass="13929">MITSLIGLGGVALTAVAAFLGSWLQRRSMQEQMRAQAEAAQEQMREQARSAQKSAEHLMIDQLQEELKGYRAASDARATAQDERMNRLEQYSDGYRSHAHELRSWIWDGRPPPPPPWPEGLPK</sequence>
<feature type="compositionally biased region" description="Pro residues" evidence="1">
    <location>
        <begin position="110"/>
        <end position="123"/>
    </location>
</feature>
<evidence type="ECO:0000256" key="1">
    <source>
        <dbReference type="SAM" id="MobiDB-lite"/>
    </source>
</evidence>
<evidence type="ECO:0000256" key="2">
    <source>
        <dbReference type="SAM" id="Phobius"/>
    </source>
</evidence>
<keyword evidence="4" id="KW-1185">Reference proteome</keyword>
<feature type="region of interest" description="Disordered" evidence="1">
    <location>
        <begin position="35"/>
        <end position="56"/>
    </location>
</feature>
<organism evidence="3 4">
    <name type="scientific">Leucobacter allii</name>
    <dbReference type="NCBI Taxonomy" id="2932247"/>
    <lineage>
        <taxon>Bacteria</taxon>
        <taxon>Bacillati</taxon>
        <taxon>Actinomycetota</taxon>
        <taxon>Actinomycetes</taxon>
        <taxon>Micrococcales</taxon>
        <taxon>Microbacteriaceae</taxon>
        <taxon>Leucobacter</taxon>
    </lineage>
</organism>
<evidence type="ECO:0000313" key="3">
    <source>
        <dbReference type="EMBL" id="UOQ58545.1"/>
    </source>
</evidence>
<name>A0ABY4FQI7_9MICO</name>
<feature type="region of interest" description="Disordered" evidence="1">
    <location>
        <begin position="104"/>
        <end position="123"/>
    </location>
</feature>
<gene>
    <name evidence="3" type="ORF">MUN78_06905</name>
</gene>
<reference evidence="3 4" key="1">
    <citation type="submission" date="2022-04" db="EMBL/GenBank/DDBJ databases">
        <title>Leucobacter sp. isolated from rhizosphere of garlic.</title>
        <authorList>
            <person name="Won M."/>
            <person name="Lee C.-M."/>
            <person name="Woen H.-Y."/>
            <person name="Kwon S.-W."/>
        </authorList>
    </citation>
    <scope>NUCLEOTIDE SEQUENCE [LARGE SCALE GENOMIC DNA]</scope>
    <source>
        <strain evidence="3 4">H21R-40</strain>
    </source>
</reference>
<keyword evidence="2" id="KW-0472">Membrane</keyword>
<keyword evidence="2" id="KW-1133">Transmembrane helix</keyword>